<accession>A0A9D2M643</accession>
<dbReference type="GO" id="GO:0016810">
    <property type="term" value="F:hydrolase activity, acting on carbon-nitrogen (but not peptide) bonds"/>
    <property type="evidence" value="ECO:0007669"/>
    <property type="project" value="InterPro"/>
</dbReference>
<dbReference type="InterPro" id="IPR011330">
    <property type="entry name" value="Glyco_hydro/deAcase_b/a-brl"/>
</dbReference>
<dbReference type="Gene3D" id="3.20.20.370">
    <property type="entry name" value="Glycoside hydrolase/deacetylase"/>
    <property type="match status" value="1"/>
</dbReference>
<dbReference type="CDD" id="cd10944">
    <property type="entry name" value="CE4_SmPgdA_like"/>
    <property type="match status" value="1"/>
</dbReference>
<gene>
    <name evidence="2" type="ORF">H9945_06365</name>
</gene>
<dbReference type="PANTHER" id="PTHR10587">
    <property type="entry name" value="GLYCOSYL TRANSFERASE-RELATED"/>
    <property type="match status" value="1"/>
</dbReference>
<protein>
    <submittedName>
        <fullName evidence="2">Polysaccharide deacetylase</fullName>
    </submittedName>
</protein>
<dbReference type="EMBL" id="DWYG01000105">
    <property type="protein sequence ID" value="HJB42105.1"/>
    <property type="molecule type" value="Genomic_DNA"/>
</dbReference>
<dbReference type="PANTHER" id="PTHR10587:SF125">
    <property type="entry name" value="POLYSACCHARIDE DEACETYLASE YHEN-RELATED"/>
    <property type="match status" value="1"/>
</dbReference>
<evidence type="ECO:0000259" key="1">
    <source>
        <dbReference type="PROSITE" id="PS51677"/>
    </source>
</evidence>
<evidence type="ECO:0000313" key="2">
    <source>
        <dbReference type="EMBL" id="HJB42105.1"/>
    </source>
</evidence>
<dbReference type="GO" id="GO:0005975">
    <property type="term" value="P:carbohydrate metabolic process"/>
    <property type="evidence" value="ECO:0007669"/>
    <property type="project" value="InterPro"/>
</dbReference>
<dbReference type="PROSITE" id="PS51677">
    <property type="entry name" value="NODB"/>
    <property type="match status" value="1"/>
</dbReference>
<reference evidence="2" key="2">
    <citation type="submission" date="2021-04" db="EMBL/GenBank/DDBJ databases">
        <authorList>
            <person name="Gilroy R."/>
        </authorList>
    </citation>
    <scope>NUCLEOTIDE SEQUENCE</scope>
    <source>
        <strain evidence="2">ChiBcec8-13705</strain>
    </source>
</reference>
<dbReference type="InterPro" id="IPR002509">
    <property type="entry name" value="NODB_dom"/>
</dbReference>
<dbReference type="Proteomes" id="UP000886803">
    <property type="component" value="Unassembled WGS sequence"/>
</dbReference>
<feature type="domain" description="NodB homology" evidence="1">
    <location>
        <begin position="9"/>
        <end position="206"/>
    </location>
</feature>
<reference evidence="2" key="1">
    <citation type="journal article" date="2021" name="PeerJ">
        <title>Extensive microbial diversity within the chicken gut microbiome revealed by metagenomics and culture.</title>
        <authorList>
            <person name="Gilroy R."/>
            <person name="Ravi A."/>
            <person name="Getino M."/>
            <person name="Pursley I."/>
            <person name="Horton D.L."/>
            <person name="Alikhan N.F."/>
            <person name="Baker D."/>
            <person name="Gharbi K."/>
            <person name="Hall N."/>
            <person name="Watson M."/>
            <person name="Adriaenssens E.M."/>
            <person name="Foster-Nyarko E."/>
            <person name="Jarju S."/>
            <person name="Secka A."/>
            <person name="Antonio M."/>
            <person name="Oren A."/>
            <person name="Chaudhuri R.R."/>
            <person name="La Ragione R."/>
            <person name="Hildebrand F."/>
            <person name="Pallen M.J."/>
        </authorList>
    </citation>
    <scope>NUCLEOTIDE SEQUENCE</scope>
    <source>
        <strain evidence="2">ChiBcec8-13705</strain>
    </source>
</reference>
<evidence type="ECO:0000313" key="3">
    <source>
        <dbReference type="Proteomes" id="UP000886803"/>
    </source>
</evidence>
<dbReference type="Pfam" id="PF01522">
    <property type="entry name" value="Polysacc_deac_1"/>
    <property type="match status" value="1"/>
</dbReference>
<dbReference type="SUPFAM" id="SSF88713">
    <property type="entry name" value="Glycoside hydrolase/deacetylase"/>
    <property type="match status" value="1"/>
</dbReference>
<comment type="caution">
    <text evidence="2">The sequence shown here is derived from an EMBL/GenBank/DDBJ whole genome shotgun (WGS) entry which is preliminary data.</text>
</comment>
<proteinExistence type="predicted"/>
<sequence>MAEARTDEKLCCLTFDDGPSPHTGALAETLAEYGAKATFFVTAQPANTDYLPALGELAAAGHQIALHSASHDYARIYASPEAFWLDIKALRQALAPWVEVEGLCWLRFPGGSTNTVSHRYGGRQIMQKLTAEAAEKGYRWIDWNVCAEDATAARPNADEIFENVRRGAEGRDVCVVLLHDTARCAETLRAMPRILGWFAEQGYRFCTVEEMFSVTDGG</sequence>
<name>A0A9D2M643_9FIRM</name>
<dbReference type="AlphaFoldDB" id="A0A9D2M643"/>
<dbReference type="InterPro" id="IPR050248">
    <property type="entry name" value="Polysacc_deacetylase_ArnD"/>
</dbReference>
<organism evidence="2 3">
    <name type="scientific">Candidatus Gemmiger avicola</name>
    <dbReference type="NCBI Taxonomy" id="2838605"/>
    <lineage>
        <taxon>Bacteria</taxon>
        <taxon>Bacillati</taxon>
        <taxon>Bacillota</taxon>
        <taxon>Clostridia</taxon>
        <taxon>Eubacteriales</taxon>
        <taxon>Gemmiger</taxon>
    </lineage>
</organism>